<proteinExistence type="predicted"/>
<sequence>MPDANTEIRIERHRSYVEVRSDSFNEADRTVDVCWTTGAAVKRYSWDEGYYMEELVVDAKSIRMDRFSSMSLLDTHKQYSMESRLGTVVPGSVKIENGRGYAKIKFSRNENAESILRDLQDGHPLNISVGYKIHQYEMTEGNEKSLPILRATDWEPMELSVVPVPADAEATSRSEPTNENVEIVKVRRSVSDADKTAHITETTPMNKREAAKTYKGSQLEALAIGAGITRSNDETDEQLSVRLLAAYDAEDEAKRKADEDAAKRNSESTNGTRSAELTAPVTTVVNGISTAEAAELSRKAVANERKRTNEIEALGRTAGFDPDNELVRNAVDSGTSVEDFRSSLLDAMVARQGSAPTRTQVETRGMQDQTETTRKLISNAILHRHGIVDKLEDGANEWRNLSALDTAKELLMMRGEKVRGMSVHEVVERALHTTSDFPIILGDITRQTLVSGYSGYANTFQLIAKRNVLTDFREVKMVEVGNGPDLEKVNEHGEFKRGTFRESEEGLRIATYGKVIGLSRQMIINDQLGAFTQLIGDWGRKAAKLEGDIVWDVVIKNAKLKDGTPLFHADHKNLAGTGTTLDQASLEAAHQAFRQQKDIDGDAINISPKFLFVDSSNEITAQKLINGVYVPTTTGEIVPQVIRSLQPVYEHRLDKIATKAWFLFASINDTMGRGLQYAHLAGNETPFFDQRVGFDVDGIEYKIRHDFGAGVTDYRQGYKNPGVAR</sequence>
<dbReference type="NCBIfam" id="NF045541">
    <property type="entry name" value="scaf_prot_MCP2"/>
    <property type="match status" value="1"/>
</dbReference>
<organism evidence="2 3">
    <name type="scientific">Pseudochrobactrum asaccharolyticum</name>
    <dbReference type="NCBI Taxonomy" id="354351"/>
    <lineage>
        <taxon>Bacteria</taxon>
        <taxon>Pseudomonadati</taxon>
        <taxon>Pseudomonadota</taxon>
        <taxon>Alphaproteobacteria</taxon>
        <taxon>Hyphomicrobiales</taxon>
        <taxon>Brucellaceae</taxon>
        <taxon>Pseudochrobactrum</taxon>
    </lineage>
</organism>
<protein>
    <submittedName>
        <fullName evidence="2">Mu-like prophage major head subunit gpT</fullName>
    </submittedName>
</protein>
<feature type="compositionally biased region" description="Basic and acidic residues" evidence="1">
    <location>
        <begin position="252"/>
        <end position="266"/>
    </location>
</feature>
<dbReference type="EMBL" id="QNRH01000013">
    <property type="protein sequence ID" value="RBO90507.1"/>
    <property type="molecule type" value="Genomic_DNA"/>
</dbReference>
<keyword evidence="3" id="KW-1185">Reference proteome</keyword>
<dbReference type="OrthoDB" id="9806592at2"/>
<comment type="caution">
    <text evidence="2">The sequence shown here is derived from an EMBL/GenBank/DDBJ whole genome shotgun (WGS) entry which is preliminary data.</text>
</comment>
<accession>A0A366DK94</accession>
<evidence type="ECO:0000313" key="2">
    <source>
        <dbReference type="EMBL" id="RBO90507.1"/>
    </source>
</evidence>
<feature type="region of interest" description="Disordered" evidence="1">
    <location>
        <begin position="251"/>
        <end position="275"/>
    </location>
</feature>
<evidence type="ECO:0000313" key="3">
    <source>
        <dbReference type="Proteomes" id="UP000252893"/>
    </source>
</evidence>
<gene>
    <name evidence="2" type="ORF">DFR47_11368</name>
</gene>
<dbReference type="Pfam" id="PF25209">
    <property type="entry name" value="Phage_capsid_4"/>
    <property type="match status" value="1"/>
</dbReference>
<reference evidence="2 3" key="1">
    <citation type="submission" date="2018-06" db="EMBL/GenBank/DDBJ databases">
        <title>Genomic Encyclopedia of Type Strains, Phase IV (KMG-IV): sequencing the most valuable type-strain genomes for metagenomic binning, comparative biology and taxonomic classification.</title>
        <authorList>
            <person name="Goeker M."/>
        </authorList>
    </citation>
    <scope>NUCLEOTIDE SEQUENCE [LARGE SCALE GENOMIC DNA]</scope>
    <source>
        <strain evidence="2 3">DSM 25619</strain>
    </source>
</reference>
<dbReference type="RefSeq" id="WP_113946256.1">
    <property type="nucleotide sequence ID" value="NZ_JBHEEG010000005.1"/>
</dbReference>
<dbReference type="Proteomes" id="UP000252893">
    <property type="component" value="Unassembled WGS sequence"/>
</dbReference>
<evidence type="ECO:0000256" key="1">
    <source>
        <dbReference type="SAM" id="MobiDB-lite"/>
    </source>
</evidence>
<dbReference type="AlphaFoldDB" id="A0A366DK94"/>
<name>A0A366DK94_9HYPH</name>